<dbReference type="VEuPathDB" id="CryptoDB:Vbra_4520"/>
<feature type="compositionally biased region" description="Polar residues" evidence="1">
    <location>
        <begin position="566"/>
        <end position="575"/>
    </location>
</feature>
<organism evidence="2 3">
    <name type="scientific">Vitrella brassicaformis (strain CCMP3155)</name>
    <dbReference type="NCBI Taxonomy" id="1169540"/>
    <lineage>
        <taxon>Eukaryota</taxon>
        <taxon>Sar</taxon>
        <taxon>Alveolata</taxon>
        <taxon>Colpodellida</taxon>
        <taxon>Vitrellaceae</taxon>
        <taxon>Vitrella</taxon>
    </lineage>
</organism>
<evidence type="ECO:0000256" key="1">
    <source>
        <dbReference type="SAM" id="MobiDB-lite"/>
    </source>
</evidence>
<accession>A0A0G4G6C6</accession>
<feature type="compositionally biased region" description="Low complexity" evidence="1">
    <location>
        <begin position="501"/>
        <end position="512"/>
    </location>
</feature>
<dbReference type="PANTHER" id="PTHR45615:SF80">
    <property type="entry name" value="GRIP DOMAIN-CONTAINING PROTEIN"/>
    <property type="match status" value="1"/>
</dbReference>
<feature type="compositionally biased region" description="Basic and acidic residues" evidence="1">
    <location>
        <begin position="353"/>
        <end position="367"/>
    </location>
</feature>
<feature type="region of interest" description="Disordered" evidence="1">
    <location>
        <begin position="327"/>
        <end position="379"/>
    </location>
</feature>
<keyword evidence="3" id="KW-1185">Reference proteome</keyword>
<feature type="compositionally biased region" description="Gly residues" evidence="1">
    <location>
        <begin position="877"/>
        <end position="887"/>
    </location>
</feature>
<gene>
    <name evidence="2" type="ORF">Vbra_4520</name>
</gene>
<sequence>MDAFSSFPRPSRPGDASSGSSWPPTSAKPVPLALKLTEPLFLRKVECTRTEVYLPFARISYRLNPTPEEIVVDASADTSCVAQLQFYGRPKQPHNDGDGASPRSASSGGVGGASSSSDEYLVASLVIPIFAFFDTSLSDQRVSLMVWAALDRPDNFDHTPDLNSNAENVKNYFEAQIRRGSAVGRPKVGLLMEMHSQWSLLSEGDASHIRYNQIAHTKMYQIFQDAEEQLRLAQRDVHDVHRQLETARKAAKNTEKAITEVAVEKERQIQTLRQELSSAQDEFEKYRAMNSPDKVDELNRSIARLNLSRKSEQRRIQNLQAELDKYHKMHSEHPPPTPTADTATARPSGGSSARDRDKSTVRERERSSSPCPIERTNSKLRMDLNRSSCRILELEKRLLKAVDEVKWARQEEADKQRKSVESLRGQLKVSEGEKKLLRSMLREREQESRELDRRFVAISGEVAHAQECFRQRERQLLDEIFRLQHILSHGAPPPIPTEHLQQQPPSNIPQPSSREHLMGVINHSKKVLKRHGMPSHSSLTRLTQPRSSRHPFSPDEPIPVALGVANTDTQNSNPLDDTFDQRQQQQQQQDEEDDGYDDHPQQWRGPPVPGLLVSDRHDWDGTQGGEEMDGRGGGGGREIEGAAEEGPVCGDDGSGVDIELPREKDDHHKDHEEEVPEAPSAPPVPQTDNDPLPPSADEAAPVTPFSAADQSSPPHSCIIVNNDASSSAPVTQPLPSSQHDREDCEEKVELTSEDDLLSRRPTTQMDEVMSAAGGQRQPRQEERGDSSGGGGGGGDMAGSRGASMALIHDGNGQWQVAPSFLAQPSFPPTNLSKLKASLSPRGTHASSRGKKDKDRGLAAAYSPRSWRESSGSPRRGGMAGGRGGFMRGGSKHKETVLYSKSAAAKGVLTQPKENPFMISDDDGKRPKRSPSSPNFPGSSHEDTVMPSPAARQQIPGHTSHQQHHQKQQQNVQVIPPSIPSHLAHPVWPPPHTHYPHAYAYVQQPPLYPPPPPTRQRSSPQLGLREMDGDSPWAAVHGEALPKAQRN</sequence>
<proteinExistence type="predicted"/>
<evidence type="ECO:0000313" key="2">
    <source>
        <dbReference type="EMBL" id="CEM24015.1"/>
    </source>
</evidence>
<protein>
    <submittedName>
        <fullName evidence="2">Uncharacterized protein</fullName>
    </submittedName>
</protein>
<dbReference type="AlphaFoldDB" id="A0A0G4G6C6"/>
<feature type="compositionally biased region" description="Polar residues" evidence="1">
    <location>
        <begin position="722"/>
        <end position="737"/>
    </location>
</feature>
<feature type="region of interest" description="Disordered" evidence="1">
    <location>
        <begin position="88"/>
        <end position="111"/>
    </location>
</feature>
<feature type="compositionally biased region" description="Low complexity" evidence="1">
    <location>
        <begin position="98"/>
        <end position="111"/>
    </location>
</feature>
<feature type="compositionally biased region" description="Basic and acidic residues" evidence="1">
    <location>
        <begin position="659"/>
        <end position="672"/>
    </location>
</feature>
<feature type="compositionally biased region" description="Gly residues" evidence="1">
    <location>
        <begin position="786"/>
        <end position="796"/>
    </location>
</feature>
<feature type="region of interest" description="Disordered" evidence="1">
    <location>
        <begin position="527"/>
        <end position="1046"/>
    </location>
</feature>
<feature type="region of interest" description="Disordered" evidence="1">
    <location>
        <begin position="488"/>
        <end position="514"/>
    </location>
</feature>
<feature type="compositionally biased region" description="Polar residues" evidence="1">
    <location>
        <begin position="535"/>
        <end position="546"/>
    </location>
</feature>
<dbReference type="InParanoid" id="A0A0G4G6C6"/>
<reference evidence="2 3" key="1">
    <citation type="submission" date="2014-11" db="EMBL/GenBank/DDBJ databases">
        <authorList>
            <person name="Zhu J."/>
            <person name="Qi W."/>
            <person name="Song R."/>
        </authorList>
    </citation>
    <scope>NUCLEOTIDE SEQUENCE [LARGE SCALE GENOMIC DNA]</scope>
</reference>
<dbReference type="PANTHER" id="PTHR45615">
    <property type="entry name" value="MYOSIN HEAVY CHAIN, NON-MUSCLE"/>
    <property type="match status" value="1"/>
</dbReference>
<name>A0A0G4G6C6_VITBC</name>
<feature type="compositionally biased region" description="Low complexity" evidence="1">
    <location>
        <begin position="995"/>
        <end position="1004"/>
    </location>
</feature>
<feature type="region of interest" description="Disordered" evidence="1">
    <location>
        <begin position="1"/>
        <end position="26"/>
    </location>
</feature>
<dbReference type="Proteomes" id="UP000041254">
    <property type="component" value="Unassembled WGS sequence"/>
</dbReference>
<feature type="compositionally biased region" description="Basic and acidic residues" evidence="1">
    <location>
        <begin position="738"/>
        <end position="750"/>
    </location>
</feature>
<evidence type="ECO:0000313" key="3">
    <source>
        <dbReference type="Proteomes" id="UP000041254"/>
    </source>
</evidence>
<dbReference type="EMBL" id="CDMY01000576">
    <property type="protein sequence ID" value="CEM24015.1"/>
    <property type="molecule type" value="Genomic_DNA"/>
</dbReference>